<dbReference type="PRINTS" id="PR00738">
    <property type="entry name" value="GLHYDRLASE20"/>
</dbReference>
<keyword evidence="4" id="KW-0378">Hydrolase</keyword>
<dbReference type="InterPro" id="IPR025705">
    <property type="entry name" value="Beta_hexosaminidase_sua/sub"/>
</dbReference>
<evidence type="ECO:0000259" key="5">
    <source>
        <dbReference type="Pfam" id="PF00728"/>
    </source>
</evidence>
<dbReference type="GO" id="GO:0005975">
    <property type="term" value="P:carbohydrate metabolic process"/>
    <property type="evidence" value="ECO:0007669"/>
    <property type="project" value="InterPro"/>
</dbReference>
<dbReference type="GO" id="GO:0016020">
    <property type="term" value="C:membrane"/>
    <property type="evidence" value="ECO:0007669"/>
    <property type="project" value="TreeGrafter"/>
</dbReference>
<dbReference type="AlphaFoldDB" id="A0A060BP57"/>
<dbReference type="EMBL" id="KF117459">
    <property type="protein sequence ID" value="AIA84714.1"/>
    <property type="molecule type" value="Genomic_DNA"/>
</dbReference>
<dbReference type="InterPro" id="IPR029018">
    <property type="entry name" value="Hex-like_dom2"/>
</dbReference>
<evidence type="ECO:0000256" key="1">
    <source>
        <dbReference type="ARBA" id="ARBA00001231"/>
    </source>
</evidence>
<proteinExistence type="inferred from homology"/>
<feature type="domain" description="Glycoside hydrolase family 20 catalytic" evidence="5">
    <location>
        <begin position="120"/>
        <end position="159"/>
    </location>
</feature>
<dbReference type="Pfam" id="PF00728">
    <property type="entry name" value="Glyco_hydro_20"/>
    <property type="match status" value="1"/>
</dbReference>
<comment type="catalytic activity">
    <reaction evidence="1">
        <text>Hydrolysis of terminal non-reducing N-acetyl-D-hexosamine residues in N-acetyl-beta-D-hexosaminides.</text>
        <dbReference type="EC" id="3.2.1.52"/>
    </reaction>
</comment>
<dbReference type="InterPro" id="IPR017853">
    <property type="entry name" value="GH"/>
</dbReference>
<evidence type="ECO:0000313" key="6">
    <source>
        <dbReference type="EMBL" id="AIA84714.1"/>
    </source>
</evidence>
<dbReference type="GO" id="GO:0004563">
    <property type="term" value="F:beta-N-acetylhexosaminidase activity"/>
    <property type="evidence" value="ECO:0007669"/>
    <property type="project" value="UniProtKB-EC"/>
</dbReference>
<dbReference type="PANTHER" id="PTHR22600">
    <property type="entry name" value="BETA-HEXOSAMINIDASE"/>
    <property type="match status" value="1"/>
</dbReference>
<dbReference type="SUPFAM" id="SSF55545">
    <property type="entry name" value="beta-N-acetylhexosaminidase-like domain"/>
    <property type="match status" value="1"/>
</dbReference>
<dbReference type="InterPro" id="IPR015883">
    <property type="entry name" value="Glyco_hydro_20_cat"/>
</dbReference>
<dbReference type="Gene3D" id="3.20.20.80">
    <property type="entry name" value="Glycosidases"/>
    <property type="match status" value="1"/>
</dbReference>
<feature type="non-terminal residue" evidence="6">
    <location>
        <position position="159"/>
    </location>
</feature>
<sequence>GAGLHLEPSDLGFLDLDDPAGAVLGGGLGWVALSDRLAAVLEALDGGPGVAGVDYGPGADESGVLELTETGVRLDAATAAGGRWVATTLVQLVRAQAVLQAHAGAGTRLPRGRVADRPRYPWRGLSLDVARNFVPPPALRRVVDLLSDVKLNVLHLHLT</sequence>
<accession>A0A060BP57</accession>
<feature type="non-terminal residue" evidence="6">
    <location>
        <position position="1"/>
    </location>
</feature>
<dbReference type="SUPFAM" id="SSF51445">
    <property type="entry name" value="(Trans)glycosidases"/>
    <property type="match status" value="1"/>
</dbReference>
<organism evidence="6">
    <name type="scientific">uncultured Streptosporangium sp</name>
    <dbReference type="NCBI Taxonomy" id="668992"/>
    <lineage>
        <taxon>Bacteria</taxon>
        <taxon>Bacillati</taxon>
        <taxon>Actinomycetota</taxon>
        <taxon>Actinomycetes</taxon>
        <taxon>Streptosporangiales</taxon>
        <taxon>Streptosporangiaceae</taxon>
        <taxon>Streptosporangium</taxon>
        <taxon>environmental samples</taxon>
    </lineage>
</organism>
<comment type="similarity">
    <text evidence="2">Belongs to the glycosyl hydrolase 20 family.</text>
</comment>
<protein>
    <recommendedName>
        <fullName evidence="3">beta-N-acetylhexosaminidase</fullName>
        <ecNumber evidence="3">3.2.1.52</ecNumber>
    </recommendedName>
</protein>
<evidence type="ECO:0000256" key="3">
    <source>
        <dbReference type="ARBA" id="ARBA00012663"/>
    </source>
</evidence>
<reference evidence="6" key="1">
    <citation type="journal article" date="2013" name="Environ. Microbiol.">
        <title>Seasonally variable intestinal metagenomes of the red palm weevil (Rhynchophorus ferrugineus).</title>
        <authorList>
            <person name="Jia S."/>
            <person name="Zhang X."/>
            <person name="Zhang G."/>
            <person name="Yin A."/>
            <person name="Zhang S."/>
            <person name="Li F."/>
            <person name="Wang L."/>
            <person name="Zhao D."/>
            <person name="Yun Q."/>
            <person name="Tala"/>
            <person name="Wang J."/>
            <person name="Sun G."/>
            <person name="Baabdullah M."/>
            <person name="Yu X."/>
            <person name="Hu S."/>
            <person name="Al-Mssallem I.S."/>
            <person name="Yu J."/>
        </authorList>
    </citation>
    <scope>NUCLEOTIDE SEQUENCE</scope>
</reference>
<dbReference type="GO" id="GO:0030203">
    <property type="term" value="P:glycosaminoglycan metabolic process"/>
    <property type="evidence" value="ECO:0007669"/>
    <property type="project" value="TreeGrafter"/>
</dbReference>
<dbReference type="PANTHER" id="PTHR22600:SF57">
    <property type="entry name" value="BETA-N-ACETYLHEXOSAMINIDASE"/>
    <property type="match status" value="1"/>
</dbReference>
<dbReference type="Gene3D" id="3.30.379.10">
    <property type="entry name" value="Chitobiase/beta-hexosaminidase domain 2-like"/>
    <property type="match status" value="1"/>
</dbReference>
<evidence type="ECO:0000256" key="2">
    <source>
        <dbReference type="ARBA" id="ARBA00006285"/>
    </source>
</evidence>
<dbReference type="EC" id="3.2.1.52" evidence="3"/>
<evidence type="ECO:0000256" key="4">
    <source>
        <dbReference type="ARBA" id="ARBA00022801"/>
    </source>
</evidence>
<name>A0A060BP57_9ACTN</name>